<evidence type="ECO:0000313" key="2">
    <source>
        <dbReference type="Proteomes" id="UP000800040"/>
    </source>
</evidence>
<gene>
    <name evidence="1" type="ORF">BDW02DRAFT_573230</name>
</gene>
<evidence type="ECO:0000313" key="1">
    <source>
        <dbReference type="EMBL" id="KAF1830236.1"/>
    </source>
</evidence>
<accession>A0A6A5K2D8</accession>
<keyword evidence="2" id="KW-1185">Reference proteome</keyword>
<dbReference type="EMBL" id="ML975404">
    <property type="protein sequence ID" value="KAF1830236.1"/>
    <property type="molecule type" value="Genomic_DNA"/>
</dbReference>
<protein>
    <submittedName>
        <fullName evidence="1">Uncharacterized protein</fullName>
    </submittedName>
</protein>
<proteinExistence type="predicted"/>
<sequence length="61" mass="6848">MFMRGSGLTRKFIRIPISHDRHSLPLCLNNSSGKKYQLNICFSRPEMNMSAASGTAKKESC</sequence>
<organism evidence="1 2">
    <name type="scientific">Decorospora gaudefroyi</name>
    <dbReference type="NCBI Taxonomy" id="184978"/>
    <lineage>
        <taxon>Eukaryota</taxon>
        <taxon>Fungi</taxon>
        <taxon>Dikarya</taxon>
        <taxon>Ascomycota</taxon>
        <taxon>Pezizomycotina</taxon>
        <taxon>Dothideomycetes</taxon>
        <taxon>Pleosporomycetidae</taxon>
        <taxon>Pleosporales</taxon>
        <taxon>Pleosporineae</taxon>
        <taxon>Pleosporaceae</taxon>
        <taxon>Decorospora</taxon>
    </lineage>
</organism>
<dbReference type="AlphaFoldDB" id="A0A6A5K2D8"/>
<dbReference type="Proteomes" id="UP000800040">
    <property type="component" value="Unassembled WGS sequence"/>
</dbReference>
<reference evidence="1" key="1">
    <citation type="submission" date="2020-01" db="EMBL/GenBank/DDBJ databases">
        <authorList>
            <consortium name="DOE Joint Genome Institute"/>
            <person name="Haridas S."/>
            <person name="Albert R."/>
            <person name="Binder M."/>
            <person name="Bloem J."/>
            <person name="Labutti K."/>
            <person name="Salamov A."/>
            <person name="Andreopoulos B."/>
            <person name="Baker S.E."/>
            <person name="Barry K."/>
            <person name="Bills G."/>
            <person name="Bluhm B.H."/>
            <person name="Cannon C."/>
            <person name="Castanera R."/>
            <person name="Culley D.E."/>
            <person name="Daum C."/>
            <person name="Ezra D."/>
            <person name="Gonzalez J.B."/>
            <person name="Henrissat B."/>
            <person name="Kuo A."/>
            <person name="Liang C."/>
            <person name="Lipzen A."/>
            <person name="Lutzoni F."/>
            <person name="Magnuson J."/>
            <person name="Mondo S."/>
            <person name="Nolan M."/>
            <person name="Ohm R."/>
            <person name="Pangilinan J."/>
            <person name="Park H.-J."/>
            <person name="Ramirez L."/>
            <person name="Alfaro M."/>
            <person name="Sun H."/>
            <person name="Tritt A."/>
            <person name="Yoshinaga Y."/>
            <person name="Zwiers L.-H."/>
            <person name="Turgeon B.G."/>
            <person name="Goodwin S.B."/>
            <person name="Spatafora J.W."/>
            <person name="Crous P.W."/>
            <person name="Grigoriev I.V."/>
        </authorList>
    </citation>
    <scope>NUCLEOTIDE SEQUENCE</scope>
    <source>
        <strain evidence="1">P77</strain>
    </source>
</reference>
<name>A0A6A5K2D8_9PLEO</name>